<evidence type="ECO:0000256" key="1">
    <source>
        <dbReference type="SAM" id="Phobius"/>
    </source>
</evidence>
<protein>
    <submittedName>
        <fullName evidence="2">Uncharacterized protein</fullName>
    </submittedName>
</protein>
<keyword evidence="1" id="KW-0812">Transmembrane</keyword>
<gene>
    <name evidence="2" type="ORF">PS435_10525</name>
</gene>
<accession>A0ABU7T110</accession>
<evidence type="ECO:0000313" key="2">
    <source>
        <dbReference type="EMBL" id="MEE6716291.1"/>
    </source>
</evidence>
<keyword evidence="1" id="KW-1133">Transmembrane helix</keyword>
<proteinExistence type="predicted"/>
<comment type="caution">
    <text evidence="2">The sequence shown here is derived from an EMBL/GenBank/DDBJ whole genome shotgun (WGS) entry which is preliminary data.</text>
</comment>
<dbReference type="Proteomes" id="UP001330016">
    <property type="component" value="Unassembled WGS sequence"/>
</dbReference>
<name>A0ABU7T110_9LACO</name>
<sequence>MNDYLFAGIVILTVVVFVLLWVGIALHARQKKHGLPKHSAYDQSQQMINDMVNLYNYHDITPNLGNMGREIDRGTEKYKGEFWKPKI</sequence>
<organism evidence="2 3">
    <name type="scientific">Schleiferilactobacillus harbinensis</name>
    <dbReference type="NCBI Taxonomy" id="304207"/>
    <lineage>
        <taxon>Bacteria</taxon>
        <taxon>Bacillati</taxon>
        <taxon>Bacillota</taxon>
        <taxon>Bacilli</taxon>
        <taxon>Lactobacillales</taxon>
        <taxon>Lactobacillaceae</taxon>
        <taxon>Schleiferilactobacillus</taxon>
    </lineage>
</organism>
<evidence type="ECO:0000313" key="3">
    <source>
        <dbReference type="Proteomes" id="UP001330016"/>
    </source>
</evidence>
<keyword evidence="3" id="KW-1185">Reference proteome</keyword>
<reference evidence="2 3" key="1">
    <citation type="submission" date="2023-02" db="EMBL/GenBank/DDBJ databases">
        <title>The predominant lactic acid bacteria and yeasts involved in the spontaneous fermentation of millet during the production of the traditional porridge Hausa koko in Ghana.</title>
        <authorList>
            <person name="Atter A."/>
            <person name="Diaz M."/>
        </authorList>
    </citation>
    <scope>NUCLEOTIDE SEQUENCE [LARGE SCALE GENOMIC DNA]</scope>
    <source>
        <strain evidence="2 3">FI11640</strain>
    </source>
</reference>
<dbReference type="RefSeq" id="WP_063516187.1">
    <property type="nucleotide sequence ID" value="NZ_JAQSGJ010000030.1"/>
</dbReference>
<keyword evidence="1" id="KW-0472">Membrane</keyword>
<feature type="transmembrane region" description="Helical" evidence="1">
    <location>
        <begin position="6"/>
        <end position="28"/>
    </location>
</feature>
<dbReference type="EMBL" id="JAQSGK010000030">
    <property type="protein sequence ID" value="MEE6716291.1"/>
    <property type="molecule type" value="Genomic_DNA"/>
</dbReference>